<dbReference type="RefSeq" id="XP_036532811.1">
    <property type="nucleotide sequence ID" value="XM_036676449.1"/>
</dbReference>
<comment type="caution">
    <text evidence="2">The sequence shown here is derived from an EMBL/GenBank/DDBJ whole genome shotgun (WGS) entry which is preliminary data.</text>
</comment>
<dbReference type="AlphaFoldDB" id="A0A8H5P4D1"/>
<gene>
    <name evidence="2" type="ORF">FSUBG_11735</name>
</gene>
<keyword evidence="2" id="KW-0808">Transferase</keyword>
<feature type="region of interest" description="Disordered" evidence="1">
    <location>
        <begin position="1"/>
        <end position="21"/>
    </location>
</feature>
<dbReference type="GO" id="GO:0008168">
    <property type="term" value="F:methyltransferase activity"/>
    <property type="evidence" value="ECO:0007669"/>
    <property type="project" value="UniProtKB-KW"/>
</dbReference>
<proteinExistence type="predicted"/>
<protein>
    <submittedName>
        <fullName evidence="2">Methyltransferase domain protein</fullName>
    </submittedName>
</protein>
<organism evidence="2 3">
    <name type="scientific">Gibberella subglutinans</name>
    <name type="common">Fusarium subglutinans</name>
    <dbReference type="NCBI Taxonomy" id="42677"/>
    <lineage>
        <taxon>Eukaryota</taxon>
        <taxon>Fungi</taxon>
        <taxon>Dikarya</taxon>
        <taxon>Ascomycota</taxon>
        <taxon>Pezizomycotina</taxon>
        <taxon>Sordariomycetes</taxon>
        <taxon>Hypocreomycetidae</taxon>
        <taxon>Hypocreales</taxon>
        <taxon>Nectriaceae</taxon>
        <taxon>Fusarium</taxon>
        <taxon>Fusarium fujikuroi species complex</taxon>
    </lineage>
</organism>
<reference evidence="2 3" key="1">
    <citation type="submission" date="2020-05" db="EMBL/GenBank/DDBJ databases">
        <title>Identification and distribution of gene clusters putatively required for synthesis of sphingolipid metabolism inhibitors in phylogenetically diverse species of the filamentous fungus Fusarium.</title>
        <authorList>
            <person name="Kim H.-S."/>
            <person name="Busman M."/>
            <person name="Brown D.W."/>
            <person name="Divon H."/>
            <person name="Uhlig S."/>
            <person name="Proctor R.H."/>
        </authorList>
    </citation>
    <scope>NUCLEOTIDE SEQUENCE [LARGE SCALE GENOMIC DNA]</scope>
    <source>
        <strain evidence="2 3">NRRL 66333</strain>
    </source>
</reference>
<dbReference type="EMBL" id="JAAOAV010000230">
    <property type="protein sequence ID" value="KAF5587708.1"/>
    <property type="molecule type" value="Genomic_DNA"/>
</dbReference>
<evidence type="ECO:0000313" key="3">
    <source>
        <dbReference type="Proteomes" id="UP000547976"/>
    </source>
</evidence>
<keyword evidence="2" id="KW-0489">Methyltransferase</keyword>
<keyword evidence="3" id="KW-1185">Reference proteome</keyword>
<name>A0A8H5P4D1_GIBSU</name>
<accession>A0A8H5P4D1</accession>
<evidence type="ECO:0000256" key="1">
    <source>
        <dbReference type="SAM" id="MobiDB-lite"/>
    </source>
</evidence>
<evidence type="ECO:0000313" key="2">
    <source>
        <dbReference type="EMBL" id="KAF5587708.1"/>
    </source>
</evidence>
<dbReference type="GeneID" id="59311167"/>
<dbReference type="Proteomes" id="UP000547976">
    <property type="component" value="Unassembled WGS sequence"/>
</dbReference>
<dbReference type="GO" id="GO:0032259">
    <property type="term" value="P:methylation"/>
    <property type="evidence" value="ECO:0007669"/>
    <property type="project" value="UniProtKB-KW"/>
</dbReference>
<sequence length="102" mass="11493">MDYQSGAMSRAQCHSRGTSERLVTSNAHTLTSVASVRDLKFGRELVNYARQALNGIAAKGEFEWIHSHEDVEKHCDILQKEVDDGVSVMGYEVRWTIGRKPE</sequence>